<comment type="caution">
    <text evidence="2">The sequence shown here is derived from an EMBL/GenBank/DDBJ whole genome shotgun (WGS) entry which is preliminary data.</text>
</comment>
<proteinExistence type="predicted"/>
<dbReference type="Proteomes" id="UP001437256">
    <property type="component" value="Unassembled WGS sequence"/>
</dbReference>
<gene>
    <name evidence="2" type="ORF">AAF712_005011</name>
</gene>
<organism evidence="2 3">
    <name type="scientific">Marasmius tenuissimus</name>
    <dbReference type="NCBI Taxonomy" id="585030"/>
    <lineage>
        <taxon>Eukaryota</taxon>
        <taxon>Fungi</taxon>
        <taxon>Dikarya</taxon>
        <taxon>Basidiomycota</taxon>
        <taxon>Agaricomycotina</taxon>
        <taxon>Agaricomycetes</taxon>
        <taxon>Agaricomycetidae</taxon>
        <taxon>Agaricales</taxon>
        <taxon>Marasmiineae</taxon>
        <taxon>Marasmiaceae</taxon>
        <taxon>Marasmius</taxon>
    </lineage>
</organism>
<keyword evidence="1" id="KW-0472">Membrane</keyword>
<feature type="transmembrane region" description="Helical" evidence="1">
    <location>
        <begin position="15"/>
        <end position="34"/>
    </location>
</feature>
<evidence type="ECO:0000313" key="3">
    <source>
        <dbReference type="Proteomes" id="UP001437256"/>
    </source>
</evidence>
<sequence length="161" mass="17816">MNPYSAIKSMRGSRVLFSAAFVVLLALITIYIYALDHSVGVPSLKWSLRPPEKVSIIPPVFPMHALAPALMTFENSKRYRLTASEFGDAAVELDEWKSLLPHGNGTVYLDTPGGKRDAFTISLFHQLRCLDAGAALHELSQADGFVPVKHTITERAESYRN</sequence>
<protein>
    <submittedName>
        <fullName evidence="2">Uncharacterized protein</fullName>
    </submittedName>
</protein>
<keyword evidence="1" id="KW-1133">Transmembrane helix</keyword>
<dbReference type="EMBL" id="JBBXMP010000022">
    <property type="protein sequence ID" value="KAL0067843.1"/>
    <property type="molecule type" value="Genomic_DNA"/>
</dbReference>
<keyword evidence="3" id="KW-1185">Reference proteome</keyword>
<accession>A0ABR3A2G5</accession>
<evidence type="ECO:0000313" key="2">
    <source>
        <dbReference type="EMBL" id="KAL0067843.1"/>
    </source>
</evidence>
<evidence type="ECO:0000256" key="1">
    <source>
        <dbReference type="SAM" id="Phobius"/>
    </source>
</evidence>
<feature type="transmembrane region" description="Helical" evidence="1">
    <location>
        <begin position="54"/>
        <end position="73"/>
    </location>
</feature>
<reference evidence="2 3" key="1">
    <citation type="submission" date="2024-05" db="EMBL/GenBank/DDBJ databases">
        <title>A draft genome resource for the thread blight pathogen Marasmius tenuissimus strain MS-2.</title>
        <authorList>
            <person name="Yulfo-Soto G.E."/>
            <person name="Baruah I.K."/>
            <person name="Amoako-Attah I."/>
            <person name="Bukari Y."/>
            <person name="Meinhardt L.W."/>
            <person name="Bailey B.A."/>
            <person name="Cohen S.P."/>
        </authorList>
    </citation>
    <scope>NUCLEOTIDE SEQUENCE [LARGE SCALE GENOMIC DNA]</scope>
    <source>
        <strain evidence="2 3">MS-2</strain>
    </source>
</reference>
<name>A0ABR3A2G5_9AGAR</name>
<keyword evidence="1" id="KW-0812">Transmembrane</keyword>